<dbReference type="Gene3D" id="2.40.320.10">
    <property type="entry name" value="Hypothetical Protein Pfu-838710-001"/>
    <property type="match status" value="1"/>
</dbReference>
<dbReference type="SUPFAM" id="SSF55154">
    <property type="entry name" value="CYTH-like phosphatases"/>
    <property type="match status" value="1"/>
</dbReference>
<comment type="caution">
    <text evidence="2">The sequence shown here is derived from an EMBL/GenBank/DDBJ whole genome shotgun (WGS) entry which is preliminary data.</text>
</comment>
<dbReference type="InterPro" id="IPR023577">
    <property type="entry name" value="CYTH_domain"/>
</dbReference>
<name>A0AAE1MMU2_9FABA</name>
<proteinExistence type="predicted"/>
<dbReference type="EMBL" id="JAWXYG010000008">
    <property type="protein sequence ID" value="KAK4266366.1"/>
    <property type="molecule type" value="Genomic_DNA"/>
</dbReference>
<keyword evidence="3" id="KW-1185">Reference proteome</keyword>
<reference evidence="2" key="1">
    <citation type="submission" date="2023-10" db="EMBL/GenBank/DDBJ databases">
        <title>Chromosome-level genome of the transformable northern wattle, Acacia crassicarpa.</title>
        <authorList>
            <person name="Massaro I."/>
            <person name="Sinha N.R."/>
            <person name="Poethig S."/>
            <person name="Leichty A.R."/>
        </authorList>
    </citation>
    <scope>NUCLEOTIDE SEQUENCE</scope>
    <source>
        <strain evidence="2">Acra3RX</strain>
        <tissue evidence="2">Leaf</tissue>
    </source>
</reference>
<dbReference type="InterPro" id="IPR033469">
    <property type="entry name" value="CYTH-like_dom_sf"/>
</dbReference>
<organism evidence="2 3">
    <name type="scientific">Acacia crassicarpa</name>
    <name type="common">northern wattle</name>
    <dbReference type="NCBI Taxonomy" id="499986"/>
    <lineage>
        <taxon>Eukaryota</taxon>
        <taxon>Viridiplantae</taxon>
        <taxon>Streptophyta</taxon>
        <taxon>Embryophyta</taxon>
        <taxon>Tracheophyta</taxon>
        <taxon>Spermatophyta</taxon>
        <taxon>Magnoliopsida</taxon>
        <taxon>eudicotyledons</taxon>
        <taxon>Gunneridae</taxon>
        <taxon>Pentapetalae</taxon>
        <taxon>rosids</taxon>
        <taxon>fabids</taxon>
        <taxon>Fabales</taxon>
        <taxon>Fabaceae</taxon>
        <taxon>Caesalpinioideae</taxon>
        <taxon>mimosoid clade</taxon>
        <taxon>Acacieae</taxon>
        <taxon>Acacia</taxon>
    </lineage>
</organism>
<dbReference type="Proteomes" id="UP001293593">
    <property type="component" value="Unassembled WGS sequence"/>
</dbReference>
<evidence type="ECO:0000313" key="3">
    <source>
        <dbReference type="Proteomes" id="UP001293593"/>
    </source>
</evidence>
<evidence type="ECO:0000259" key="1">
    <source>
        <dbReference type="PROSITE" id="PS51707"/>
    </source>
</evidence>
<dbReference type="PANTHER" id="PTHR34948:SF2">
    <property type="entry name" value="TRIPHOSPHATE TUNNEL METALLOENZYME 3"/>
    <property type="match status" value="1"/>
</dbReference>
<dbReference type="PANTHER" id="PTHR34948">
    <property type="entry name" value="OS08G0299200 PROTEIN"/>
    <property type="match status" value="1"/>
</dbReference>
<sequence length="237" mass="26997">MEVEVKLRLENAEAHRMVTTSLAPFHIITHHQENLFFDGVAEELSSRHVVLQIRFYNDNARCVVSLKAKVVLVNNVSRVKEDEGDLDPKVGRDCVAEPGKLDLVVESRVLRRMKEEFGVVDEKGYVGLGGFKNVRSVYEWKDLKLEVDETGFGFGTLYEIECESSSPEKAKQLLEEFLKENGIAYSQTRSDGFRQDLRLSSVSFRMNLYFNCCFQSPELICCPRVRVPSATCAFEVN</sequence>
<protein>
    <recommendedName>
        <fullName evidence="1">CYTH domain-containing protein</fullName>
    </recommendedName>
</protein>
<dbReference type="CDD" id="cd07374">
    <property type="entry name" value="CYTH-like_Pase"/>
    <property type="match status" value="1"/>
</dbReference>
<dbReference type="PROSITE" id="PS51707">
    <property type="entry name" value="CYTH"/>
    <property type="match status" value="1"/>
</dbReference>
<gene>
    <name evidence="2" type="ORF">QN277_027303</name>
</gene>
<feature type="domain" description="CYTH" evidence="1">
    <location>
        <begin position="1"/>
        <end position="199"/>
    </location>
</feature>
<dbReference type="Pfam" id="PF01928">
    <property type="entry name" value="CYTH"/>
    <property type="match status" value="1"/>
</dbReference>
<dbReference type="AlphaFoldDB" id="A0AAE1MMU2"/>
<dbReference type="GO" id="GO:0016462">
    <property type="term" value="F:pyrophosphatase activity"/>
    <property type="evidence" value="ECO:0007669"/>
    <property type="project" value="UniProtKB-ARBA"/>
</dbReference>
<accession>A0AAE1MMU2</accession>
<evidence type="ECO:0000313" key="2">
    <source>
        <dbReference type="EMBL" id="KAK4266366.1"/>
    </source>
</evidence>